<feature type="region of interest" description="Disordered" evidence="3">
    <location>
        <begin position="32"/>
        <end position="53"/>
    </location>
</feature>
<organism evidence="5 6">
    <name type="scientific">Knoellia sinensis KCTC 19936</name>
    <dbReference type="NCBI Taxonomy" id="1385520"/>
    <lineage>
        <taxon>Bacteria</taxon>
        <taxon>Bacillati</taxon>
        <taxon>Actinomycetota</taxon>
        <taxon>Actinomycetes</taxon>
        <taxon>Micrococcales</taxon>
        <taxon>Intrasporangiaceae</taxon>
        <taxon>Knoellia</taxon>
    </lineage>
</organism>
<proteinExistence type="inferred from homology"/>
<evidence type="ECO:0000256" key="3">
    <source>
        <dbReference type="SAM" id="MobiDB-lite"/>
    </source>
</evidence>
<dbReference type="InterPro" id="IPR016161">
    <property type="entry name" value="Ald_DH/histidinol_DH"/>
</dbReference>
<evidence type="ECO:0000313" key="5">
    <source>
        <dbReference type="EMBL" id="KGN32871.1"/>
    </source>
</evidence>
<comment type="caution">
    <text evidence="5">The sequence shown here is derived from an EMBL/GenBank/DDBJ whole genome shotgun (WGS) entry which is preliminary data.</text>
</comment>
<dbReference type="InterPro" id="IPR015590">
    <property type="entry name" value="Aldehyde_DH_dom"/>
</dbReference>
<gene>
    <name evidence="5" type="primary">gabD2</name>
    <name evidence="5" type="ORF">N802_15885</name>
</gene>
<accession>A0A0A0JB70</accession>
<dbReference type="FunFam" id="3.40.309.10:FF:000009">
    <property type="entry name" value="Aldehyde dehydrogenase A"/>
    <property type="match status" value="1"/>
</dbReference>
<comment type="similarity">
    <text evidence="1">Belongs to the aldehyde dehydrogenase family.</text>
</comment>
<dbReference type="SUPFAM" id="SSF53720">
    <property type="entry name" value="ALDH-like"/>
    <property type="match status" value="1"/>
</dbReference>
<evidence type="ECO:0000256" key="1">
    <source>
        <dbReference type="ARBA" id="ARBA00009986"/>
    </source>
</evidence>
<dbReference type="STRING" id="1385520.N802_15885"/>
<keyword evidence="2" id="KW-0560">Oxidoreductase</keyword>
<protein>
    <submittedName>
        <fullName evidence="5">Succinate-semialdehyde dehydrogenase</fullName>
    </submittedName>
</protein>
<evidence type="ECO:0000256" key="2">
    <source>
        <dbReference type="ARBA" id="ARBA00023002"/>
    </source>
</evidence>
<dbReference type="Gene3D" id="3.40.605.10">
    <property type="entry name" value="Aldehyde Dehydrogenase, Chain A, domain 1"/>
    <property type="match status" value="1"/>
</dbReference>
<sequence length="529" mass="56009">MTDVIADPELDPTATYAVEPSRARALTSRVVASPGAEQHVSRTPMTGAPLASLPVSTPEDVTVAFATARSAQRAWARLSFRRRADILLRFHDLVLERQVELIDLIQLESGKTRTQAFEEVADTANTARHYARAGAGYLRDRTAAGAIPGLTRPVISHRPKGVVGIVSPWNFPLVLGINDAVPALLAGNAVVTRPDLQASLTTLMAAELLSEAGLPEGVLQVVLGPGATTGQAVVEQGDYVSYTGSTKTGRSVAEVAGRRLVGASMELGGKNSLYVAEDADLDRTVEGAVRGCFSSAGQLCISYERLIVHRAVHGEFVTRFVEAVERMKLSTELAYGPDMGSLAGQSQLDTVSRHVEDARSKGATVLTGGRARPDIGPYVYEPTVLTGVTPEMECRNDETFGPVVSIYEVGSDEEAIALANDTEYGLNASVWTKDTSRGRRIAAEIRTGTVSVNDPYPATWGSPGAPMGGMKASGVGRRHGAEGIVRFTETQTVSVQHVVSFGSVPGVSQETFAKGATVALRAMKALGLK</sequence>
<dbReference type="AlphaFoldDB" id="A0A0A0JB70"/>
<reference evidence="5 6" key="1">
    <citation type="submission" date="2013-08" db="EMBL/GenBank/DDBJ databases">
        <title>The genome sequence of Knoellia sinensis.</title>
        <authorList>
            <person name="Zhu W."/>
            <person name="Wang G."/>
        </authorList>
    </citation>
    <scope>NUCLEOTIDE SEQUENCE [LARGE SCALE GENOMIC DNA]</scope>
    <source>
        <strain evidence="5 6">KCTC 19936</strain>
    </source>
</reference>
<feature type="domain" description="Aldehyde dehydrogenase" evidence="4">
    <location>
        <begin position="38"/>
        <end position="493"/>
    </location>
</feature>
<dbReference type="EMBL" id="AVPJ01000005">
    <property type="protein sequence ID" value="KGN32871.1"/>
    <property type="molecule type" value="Genomic_DNA"/>
</dbReference>
<dbReference type="RefSeq" id="WP_035914723.1">
    <property type="nucleotide sequence ID" value="NZ_AVPJ01000005.1"/>
</dbReference>
<dbReference type="CDD" id="cd07101">
    <property type="entry name" value="ALDH_SSADH2_GabD2"/>
    <property type="match status" value="1"/>
</dbReference>
<dbReference type="OrthoDB" id="3954161at2"/>
<evidence type="ECO:0000313" key="6">
    <source>
        <dbReference type="Proteomes" id="UP000030002"/>
    </source>
</evidence>
<name>A0A0A0JB70_9MICO</name>
<dbReference type="eggNOG" id="COG1012">
    <property type="taxonomic scope" value="Bacteria"/>
</dbReference>
<dbReference type="PANTHER" id="PTHR11699">
    <property type="entry name" value="ALDEHYDE DEHYDROGENASE-RELATED"/>
    <property type="match status" value="1"/>
</dbReference>
<keyword evidence="6" id="KW-1185">Reference proteome</keyword>
<dbReference type="GO" id="GO:0016620">
    <property type="term" value="F:oxidoreductase activity, acting on the aldehyde or oxo group of donors, NAD or NADP as acceptor"/>
    <property type="evidence" value="ECO:0007669"/>
    <property type="project" value="InterPro"/>
</dbReference>
<dbReference type="InterPro" id="IPR016162">
    <property type="entry name" value="Ald_DH_N"/>
</dbReference>
<evidence type="ECO:0000259" key="4">
    <source>
        <dbReference type="Pfam" id="PF00171"/>
    </source>
</evidence>
<dbReference type="Pfam" id="PF00171">
    <property type="entry name" value="Aldedh"/>
    <property type="match status" value="1"/>
</dbReference>
<dbReference type="InterPro" id="IPR016163">
    <property type="entry name" value="Ald_DH_C"/>
</dbReference>
<dbReference type="Gene3D" id="3.40.309.10">
    <property type="entry name" value="Aldehyde Dehydrogenase, Chain A, domain 2"/>
    <property type="match status" value="1"/>
</dbReference>
<dbReference type="Proteomes" id="UP000030002">
    <property type="component" value="Unassembled WGS sequence"/>
</dbReference>
<dbReference type="NCBIfam" id="NF006916">
    <property type="entry name" value="PRK09407.1"/>
    <property type="match status" value="1"/>
</dbReference>